<organism evidence="2 3">
    <name type="scientific">Sphingobacterium chuzhouense</name>
    <dbReference type="NCBI Taxonomy" id="1742264"/>
    <lineage>
        <taxon>Bacteria</taxon>
        <taxon>Pseudomonadati</taxon>
        <taxon>Bacteroidota</taxon>
        <taxon>Sphingobacteriia</taxon>
        <taxon>Sphingobacteriales</taxon>
        <taxon>Sphingobacteriaceae</taxon>
        <taxon>Sphingobacterium</taxon>
    </lineage>
</organism>
<dbReference type="EMBL" id="JACNYL010000003">
    <property type="protein sequence ID" value="MBD1422349.1"/>
    <property type="molecule type" value="Genomic_DNA"/>
</dbReference>
<name>A0ABR7XT43_9SPHI</name>
<dbReference type="Proteomes" id="UP000651112">
    <property type="component" value="Unassembled WGS sequence"/>
</dbReference>
<evidence type="ECO:0000313" key="3">
    <source>
        <dbReference type="Proteomes" id="UP000651112"/>
    </source>
</evidence>
<feature type="region of interest" description="Disordered" evidence="1">
    <location>
        <begin position="1"/>
        <end position="24"/>
    </location>
</feature>
<proteinExistence type="predicted"/>
<protein>
    <submittedName>
        <fullName evidence="2">Uncharacterized protein</fullName>
    </submittedName>
</protein>
<sequence>MKASKKVPHLKGRHFNGRPYPKIRRVRQEPRKKIRQLLRSFVPMNRTESEEQDEKKIQI</sequence>
<accession>A0ABR7XT43</accession>
<evidence type="ECO:0000313" key="2">
    <source>
        <dbReference type="EMBL" id="MBD1422349.1"/>
    </source>
</evidence>
<evidence type="ECO:0000256" key="1">
    <source>
        <dbReference type="SAM" id="MobiDB-lite"/>
    </source>
</evidence>
<gene>
    <name evidence="2" type="ORF">H8B21_12280</name>
</gene>
<comment type="caution">
    <text evidence="2">The sequence shown here is derived from an EMBL/GenBank/DDBJ whole genome shotgun (WGS) entry which is preliminary data.</text>
</comment>
<reference evidence="2 3" key="1">
    <citation type="submission" date="2020-08" db="EMBL/GenBank/DDBJ databases">
        <title>Sphingobacterium sp. DN00404 isolated from aquaculture water.</title>
        <authorList>
            <person name="Zhang M."/>
        </authorList>
    </citation>
    <scope>NUCLEOTIDE SEQUENCE [LARGE SCALE GENOMIC DNA]</scope>
    <source>
        <strain evidence="2 3">KCTC 42746</strain>
    </source>
</reference>
<keyword evidence="3" id="KW-1185">Reference proteome</keyword>
<dbReference type="RefSeq" id="WP_190314088.1">
    <property type="nucleotide sequence ID" value="NZ_JACNYL010000003.1"/>
</dbReference>